<feature type="domain" description="Acyltransferase 3" evidence="1">
    <location>
        <begin position="25"/>
        <end position="381"/>
    </location>
</feature>
<dbReference type="GO" id="GO:0009103">
    <property type="term" value="P:lipopolysaccharide biosynthetic process"/>
    <property type="evidence" value="ECO:0007669"/>
    <property type="project" value="TreeGrafter"/>
</dbReference>
<protein>
    <submittedName>
        <fullName evidence="3">Acyltransferase family protein</fullName>
    </submittedName>
</protein>
<dbReference type="GO" id="GO:0016020">
    <property type="term" value="C:membrane"/>
    <property type="evidence" value="ECO:0007669"/>
    <property type="project" value="TreeGrafter"/>
</dbReference>
<accession>A0A857KPB8</accession>
<evidence type="ECO:0000313" key="3">
    <source>
        <dbReference type="EMBL" id="QHN40128.1"/>
    </source>
</evidence>
<organism evidence="3">
    <name type="scientific">Gordonia amarae</name>
    <dbReference type="NCBI Taxonomy" id="36821"/>
    <lineage>
        <taxon>Bacteria</taxon>
        <taxon>Bacillati</taxon>
        <taxon>Actinomycetota</taxon>
        <taxon>Actinomycetes</taxon>
        <taxon>Mycobacteriales</taxon>
        <taxon>Gordoniaceae</taxon>
        <taxon>Gordonia</taxon>
    </lineage>
</organism>
<dbReference type="InterPro" id="IPR002656">
    <property type="entry name" value="Acyl_transf_3_dom"/>
</dbReference>
<dbReference type="AlphaFoldDB" id="A0A857KPB8"/>
<feature type="domain" description="SGNH" evidence="2">
    <location>
        <begin position="495"/>
        <end position="717"/>
    </location>
</feature>
<keyword evidence="3" id="KW-0808">Transferase</keyword>
<dbReference type="InterPro" id="IPR043968">
    <property type="entry name" value="SGNH"/>
</dbReference>
<proteinExistence type="predicted"/>
<reference evidence="3" key="1">
    <citation type="journal article" date="2021" name="Nat. Microbiol.">
        <title>Cocultivation of an ultrasmall environmental parasitic bacterium with lytic ability against bacteria associated with wastewater foams.</title>
        <authorList>
            <person name="Batinovic S."/>
            <person name="Rose J.J.A."/>
            <person name="Ratcliffe J."/>
            <person name="Seviour R.J."/>
            <person name="Petrovski S."/>
        </authorList>
    </citation>
    <scope>NUCLEOTIDE SEQUENCE</scope>
    <source>
        <strain evidence="3">CON44</strain>
    </source>
</reference>
<evidence type="ECO:0000259" key="2">
    <source>
        <dbReference type="Pfam" id="PF19040"/>
    </source>
</evidence>
<dbReference type="GO" id="GO:0016747">
    <property type="term" value="F:acyltransferase activity, transferring groups other than amino-acyl groups"/>
    <property type="evidence" value="ECO:0007669"/>
    <property type="project" value="InterPro"/>
</dbReference>
<keyword evidence="3" id="KW-0012">Acyltransferase</keyword>
<dbReference type="PANTHER" id="PTHR23028:SF53">
    <property type="entry name" value="ACYL_TRANSF_3 DOMAIN-CONTAINING PROTEIN"/>
    <property type="match status" value="1"/>
</dbReference>
<gene>
    <name evidence="3" type="ORF">GII30_14085</name>
</gene>
<dbReference type="InterPro" id="IPR050879">
    <property type="entry name" value="Acyltransferase_3"/>
</dbReference>
<dbReference type="Pfam" id="PF19040">
    <property type="entry name" value="SGNH"/>
    <property type="match status" value="1"/>
</dbReference>
<dbReference type="RefSeq" id="WP_213263138.1">
    <property type="nucleotide sequence ID" value="NZ_CP045804.1"/>
</dbReference>
<dbReference type="PANTHER" id="PTHR23028">
    <property type="entry name" value="ACETYLTRANSFERASE"/>
    <property type="match status" value="1"/>
</dbReference>
<name>A0A857KPB8_9ACTN</name>
<dbReference type="EMBL" id="CP045810">
    <property type="protein sequence ID" value="QHN40128.1"/>
    <property type="molecule type" value="Genomic_DNA"/>
</dbReference>
<dbReference type="Pfam" id="PF01757">
    <property type="entry name" value="Acyl_transf_3"/>
    <property type="match status" value="1"/>
</dbReference>
<sequence length="732" mass="79942">MAAPTAVEAGVKAPAATGAPAYRTDLDGLRGLAIMLVACFHVWFGRVSGGVDVFLTLSGYFFLGSLLRHAINAQKPAVSFRSTLNPWPRLSRLLRRLLPALITMLLAVTVLTVLILPQTRWVNVGREVIASALYYQNWYLAFNSQDYLAASSSNSPLQHVWSMAVQGQFFLVTLLTALALAGLLKLGARVIAPLARPTVIRAIVGLAVLAVAAVSFAWAQHRMAINQPYNYFDTISRVWEPLAGGLLAIWLPGFRVHRMVRNMVAAGALGLIISCGWWIDGVNEYPGPLALVPVGATLAIIWAGAVAQEKTLPGELPRPMPEVSRFMAGRWAVWLGSIAYSLYLWHWPLLIFYLAWRGTDKANALEGVGLLAVSIVLAWATKKYIEDPLRNGSGPRHASRRLTWLTYRTTVSAILVVLTVVAGAGIKVWEHHVSATVVDTKALDPAVYPGARAYLYGAPVPAVDPQPTPLEVLRDYPETSTDGFMSDFTDGEIHVGTYGAPHGKKTIALVGGSHSEMWITALNIVGKRNDFTIKTYLKMGCPLSTDPEPKQRGVPYPQCYEWGQKVVKRVLADRPDAIFTISTRPNDGKRGDWVPPDYLPIFDTFLDAGIPILGMRDTPWPRNKDGAIDTPTCLADGGSATDCATRRISALLDVDPALEVARTRPLFHPLDVSDGVCQRPGSAPDPLCQAIIGNVIVYKDWHHLSATYVRSMTDELERQMGRALPWAGKAGR</sequence>
<evidence type="ECO:0000259" key="1">
    <source>
        <dbReference type="Pfam" id="PF01757"/>
    </source>
</evidence>